<gene>
    <name evidence="3" type="ORF">Plil01_001126400</name>
</gene>
<feature type="compositionally biased region" description="Polar residues" evidence="2">
    <location>
        <begin position="1"/>
        <end position="10"/>
    </location>
</feature>
<organism evidence="3 4">
    <name type="scientific">Phytophthora lilii</name>
    <dbReference type="NCBI Taxonomy" id="2077276"/>
    <lineage>
        <taxon>Eukaryota</taxon>
        <taxon>Sar</taxon>
        <taxon>Stramenopiles</taxon>
        <taxon>Oomycota</taxon>
        <taxon>Peronosporomycetes</taxon>
        <taxon>Peronosporales</taxon>
        <taxon>Peronosporaceae</taxon>
        <taxon>Phytophthora</taxon>
    </lineage>
</organism>
<protein>
    <submittedName>
        <fullName evidence="3">Unnamed protein product</fullName>
    </submittedName>
</protein>
<evidence type="ECO:0000313" key="4">
    <source>
        <dbReference type="Proteomes" id="UP001165083"/>
    </source>
</evidence>
<feature type="compositionally biased region" description="Pro residues" evidence="2">
    <location>
        <begin position="14"/>
        <end position="30"/>
    </location>
</feature>
<feature type="region of interest" description="Disordered" evidence="2">
    <location>
        <begin position="414"/>
        <end position="447"/>
    </location>
</feature>
<feature type="compositionally biased region" description="Low complexity" evidence="2">
    <location>
        <begin position="414"/>
        <end position="432"/>
    </location>
</feature>
<evidence type="ECO:0000313" key="3">
    <source>
        <dbReference type="EMBL" id="GMF27005.1"/>
    </source>
</evidence>
<dbReference type="AlphaFoldDB" id="A0A9W6U609"/>
<sequence>MCSSTGSSTALPCIPAPPQSPATNSPPHPAPIALQSGVNSHVTTSRCHKPHFNKKPIQHGYICVYWPKIPLHFIQSALSRASVDHHSERRNMWPSTSAPDADLLFPRRPRRAPSASSRRSSATSRLEERRRDLPPHGVSSGGLWAFDGASAGSSAFPAAPGDVATFSRSAEAPPSPDEANAGPPGLQSGARAKNHGVIGSYSSGEAKARLLCNRPEREEEEREEEALPSYLSYLQAPSLAGEGAAMPTPTAFGAVEMDAGQHMETKSKELARALQDFILLQMQGQGVTTSPKSAGETCHCERRVAELEKQVQALVAAQKEANSTPAADDAGSALGDRVSTLEGRQSAFQSQLAQISKVLGVPVGKHGKSSQLKTLVQTLHEEIDAKVQAAVADVEATCVASATKHAEDLIAEAAKTTAPSSPPAGESSTSSDSIDHKKQTTSDCDSLSASGLPFSTVLNALAEEHEASLTRLSTHFDERLRLEGSQRIALEGRVRARLGELEEWLQQVEGELGGSHFETTASATSSSIAAMTDQLSKLQTHLAELEASWKQQRAQSQELSAKLEELPSLEALRAQLDLQNGEVKALRDDLDSVETIASTSRDEARAVARTSQGLKLIVEKLVRDTGSAEELLQQYVSTITHQVASVTRQYVSVRIRDNNRLLDATLRARVPAYVANESESFLLVRPEAKKEGDGHSAGTDVAHDASAEGGGNFSFVLREDDEDGIRRLLAAQQRKTGTIGTTISSDASAVAAAAGAMSS</sequence>
<keyword evidence="4" id="KW-1185">Reference proteome</keyword>
<comment type="caution">
    <text evidence="3">The sequence shown here is derived from an EMBL/GenBank/DDBJ whole genome shotgun (WGS) entry which is preliminary data.</text>
</comment>
<dbReference type="OrthoDB" id="66721at2759"/>
<accession>A0A9W6U609</accession>
<feature type="region of interest" description="Disordered" evidence="2">
    <location>
        <begin position="1"/>
        <end position="35"/>
    </location>
</feature>
<evidence type="ECO:0000256" key="1">
    <source>
        <dbReference type="SAM" id="Coils"/>
    </source>
</evidence>
<feature type="compositionally biased region" description="Low complexity" evidence="2">
    <location>
        <begin position="112"/>
        <end position="124"/>
    </location>
</feature>
<reference evidence="3" key="1">
    <citation type="submission" date="2023-04" db="EMBL/GenBank/DDBJ databases">
        <title>Phytophthora lilii NBRC 32176.</title>
        <authorList>
            <person name="Ichikawa N."/>
            <person name="Sato H."/>
            <person name="Tonouchi N."/>
        </authorList>
    </citation>
    <scope>NUCLEOTIDE SEQUENCE</scope>
    <source>
        <strain evidence="3">NBRC 32176</strain>
    </source>
</reference>
<evidence type="ECO:0000256" key="2">
    <source>
        <dbReference type="SAM" id="MobiDB-lite"/>
    </source>
</evidence>
<feature type="region of interest" description="Disordered" evidence="2">
    <location>
        <begin position="165"/>
        <end position="199"/>
    </location>
</feature>
<feature type="region of interest" description="Disordered" evidence="2">
    <location>
        <begin position="88"/>
        <end position="139"/>
    </location>
</feature>
<feature type="coiled-coil region" evidence="1">
    <location>
        <begin position="528"/>
        <end position="589"/>
    </location>
</feature>
<dbReference type="EMBL" id="BSXW01000641">
    <property type="protein sequence ID" value="GMF27005.1"/>
    <property type="molecule type" value="Genomic_DNA"/>
</dbReference>
<name>A0A9W6U609_9STRA</name>
<proteinExistence type="predicted"/>
<feature type="compositionally biased region" description="Basic and acidic residues" evidence="2">
    <location>
        <begin position="125"/>
        <end position="134"/>
    </location>
</feature>
<dbReference type="Proteomes" id="UP001165083">
    <property type="component" value="Unassembled WGS sequence"/>
</dbReference>
<keyword evidence="1" id="KW-0175">Coiled coil</keyword>